<dbReference type="InterPro" id="IPR010686">
    <property type="entry name" value="OBAP-like"/>
</dbReference>
<dbReference type="PANTHER" id="PTHR31360:SF0">
    <property type="entry name" value="OIL BODY-ASSOCIATED PROTEIN 1B"/>
    <property type="match status" value="1"/>
</dbReference>
<sequence>MSAHPEVPGEPTTTGTTLLETVAAAIQGFGPVNKIHQHLCAFHFYAHDMTRQVEARHFCGHQNEEMCQCLIYNSPEPDARLIGVEYIISEHLFLALSDVDALAHL</sequence>
<gene>
    <name evidence="2" type="ORF">H0E87_005615</name>
</gene>
<organism evidence="2 3">
    <name type="scientific">Populus deltoides</name>
    <name type="common">Eastern poplar</name>
    <name type="synonym">Eastern cottonwood</name>
    <dbReference type="NCBI Taxonomy" id="3696"/>
    <lineage>
        <taxon>Eukaryota</taxon>
        <taxon>Viridiplantae</taxon>
        <taxon>Streptophyta</taxon>
        <taxon>Embryophyta</taxon>
        <taxon>Tracheophyta</taxon>
        <taxon>Spermatophyta</taxon>
        <taxon>Magnoliopsida</taxon>
        <taxon>eudicotyledons</taxon>
        <taxon>Gunneridae</taxon>
        <taxon>Pentapetalae</taxon>
        <taxon>rosids</taxon>
        <taxon>fabids</taxon>
        <taxon>Malpighiales</taxon>
        <taxon>Salicaceae</taxon>
        <taxon>Saliceae</taxon>
        <taxon>Populus</taxon>
    </lineage>
</organism>
<comment type="caution">
    <text evidence="2">The sequence shown here is derived from an EMBL/GenBank/DDBJ whole genome shotgun (WGS) entry which is preliminary data.</text>
</comment>
<dbReference type="EMBL" id="JACEGQ020000002">
    <property type="protein sequence ID" value="KAH8517761.1"/>
    <property type="molecule type" value="Genomic_DNA"/>
</dbReference>
<protein>
    <submittedName>
        <fullName evidence="2">Uncharacterized protein</fullName>
    </submittedName>
</protein>
<accession>A0A8T2ZKD3</accession>
<dbReference type="AlphaFoldDB" id="A0A8T2ZKD3"/>
<keyword evidence="3" id="KW-1185">Reference proteome</keyword>
<dbReference type="Proteomes" id="UP000807159">
    <property type="component" value="Chromosome 2"/>
</dbReference>
<reference evidence="2" key="1">
    <citation type="journal article" date="2021" name="J. Hered.">
        <title>Genome Assembly of Salicaceae Populus deltoides (Eastern Cottonwood) I-69 Based on Nanopore Sequencing and Hi-C Technologies.</title>
        <authorList>
            <person name="Bai S."/>
            <person name="Wu H."/>
            <person name="Zhang J."/>
            <person name="Pan Z."/>
            <person name="Zhao W."/>
            <person name="Li Z."/>
            <person name="Tong C."/>
        </authorList>
    </citation>
    <scope>NUCLEOTIDE SEQUENCE</scope>
    <source>
        <tissue evidence="2">Leaf</tissue>
    </source>
</reference>
<evidence type="ECO:0000256" key="1">
    <source>
        <dbReference type="ARBA" id="ARBA00009740"/>
    </source>
</evidence>
<proteinExistence type="inferred from homology"/>
<dbReference type="PANTHER" id="PTHR31360">
    <property type="match status" value="1"/>
</dbReference>
<evidence type="ECO:0000313" key="3">
    <source>
        <dbReference type="Proteomes" id="UP000807159"/>
    </source>
</evidence>
<dbReference type="Pfam" id="PF06884">
    <property type="entry name" value="DUF1264"/>
    <property type="match status" value="1"/>
</dbReference>
<comment type="similarity">
    <text evidence="1">Belongs to the OBAP family.</text>
</comment>
<evidence type="ECO:0000313" key="2">
    <source>
        <dbReference type="EMBL" id="KAH8517761.1"/>
    </source>
</evidence>
<name>A0A8T2ZKD3_POPDE</name>